<evidence type="ECO:0000313" key="2">
    <source>
        <dbReference type="EMBL" id="KAJ8657787.1"/>
    </source>
</evidence>
<gene>
    <name evidence="2" type="ORF">O0I10_006602</name>
</gene>
<reference evidence="2 3" key="1">
    <citation type="submission" date="2023-03" db="EMBL/GenBank/DDBJ databases">
        <title>Genome sequence of Lichtheimia ornata CBS 291.66.</title>
        <authorList>
            <person name="Mohabir J.T."/>
            <person name="Shea T.P."/>
            <person name="Kurbessoian T."/>
            <person name="Berby B."/>
            <person name="Fontaine J."/>
            <person name="Livny J."/>
            <person name="Gnirke A."/>
            <person name="Stajich J.E."/>
            <person name="Cuomo C.A."/>
        </authorList>
    </citation>
    <scope>NUCLEOTIDE SEQUENCE [LARGE SCALE GENOMIC DNA]</scope>
    <source>
        <strain evidence="2">CBS 291.66</strain>
    </source>
</reference>
<dbReference type="AlphaFoldDB" id="A0AAD7Y0W8"/>
<dbReference type="GeneID" id="83214013"/>
<name>A0AAD7Y0W8_9FUNG</name>
<accession>A0AAD7Y0W8</accession>
<dbReference type="EMBL" id="JARTCD010000029">
    <property type="protein sequence ID" value="KAJ8657787.1"/>
    <property type="molecule type" value="Genomic_DNA"/>
</dbReference>
<evidence type="ECO:0000313" key="3">
    <source>
        <dbReference type="Proteomes" id="UP001234581"/>
    </source>
</evidence>
<feature type="region of interest" description="Disordered" evidence="1">
    <location>
        <begin position="114"/>
        <end position="135"/>
    </location>
</feature>
<comment type="caution">
    <text evidence="2">The sequence shown here is derived from an EMBL/GenBank/DDBJ whole genome shotgun (WGS) entry which is preliminary data.</text>
</comment>
<organism evidence="2 3">
    <name type="scientific">Lichtheimia ornata</name>
    <dbReference type="NCBI Taxonomy" id="688661"/>
    <lineage>
        <taxon>Eukaryota</taxon>
        <taxon>Fungi</taxon>
        <taxon>Fungi incertae sedis</taxon>
        <taxon>Mucoromycota</taxon>
        <taxon>Mucoromycotina</taxon>
        <taxon>Mucoromycetes</taxon>
        <taxon>Mucorales</taxon>
        <taxon>Lichtheimiaceae</taxon>
        <taxon>Lichtheimia</taxon>
    </lineage>
</organism>
<dbReference type="RefSeq" id="XP_058342700.1">
    <property type="nucleotide sequence ID" value="XM_058486629.1"/>
</dbReference>
<dbReference type="Proteomes" id="UP001234581">
    <property type="component" value="Unassembled WGS sequence"/>
</dbReference>
<sequence>MAAEGLLLLQPFEYEKSNTSSAAAAAAQADNDTHTLTQPPPLVFTENEWDDSPVLSPTSESNIDLFADLDLVEVSFPPPPPPTPDTIASIPSEKPFVDESVTADLLGMLLQAYQPPMQQQQQHQEQQHPAPVATV</sequence>
<feature type="region of interest" description="Disordered" evidence="1">
    <location>
        <begin position="19"/>
        <end position="60"/>
    </location>
</feature>
<keyword evidence="3" id="KW-1185">Reference proteome</keyword>
<evidence type="ECO:0000256" key="1">
    <source>
        <dbReference type="SAM" id="MobiDB-lite"/>
    </source>
</evidence>
<proteinExistence type="predicted"/>
<protein>
    <submittedName>
        <fullName evidence="2">Uncharacterized protein</fullName>
    </submittedName>
</protein>